<comment type="caution">
    <text evidence="2">The sequence shown here is derived from an EMBL/GenBank/DDBJ whole genome shotgun (WGS) entry which is preliminary data.</text>
</comment>
<dbReference type="OrthoDB" id="406378at2759"/>
<feature type="signal peptide" evidence="1">
    <location>
        <begin position="1"/>
        <end position="25"/>
    </location>
</feature>
<protein>
    <submittedName>
        <fullName evidence="2">Phytanoyl-CoA dioxygenase family protein</fullName>
    </submittedName>
</protein>
<dbReference type="Proteomes" id="UP000693970">
    <property type="component" value="Unassembled WGS sequence"/>
</dbReference>
<evidence type="ECO:0000256" key="1">
    <source>
        <dbReference type="SAM" id="SignalP"/>
    </source>
</evidence>
<dbReference type="AlphaFoldDB" id="A0A9K3Q0E5"/>
<evidence type="ECO:0000313" key="2">
    <source>
        <dbReference type="EMBL" id="KAG7363539.1"/>
    </source>
</evidence>
<sequence length="404" mass="44810">MALVIRVHAALGFLLFPVLSSGLLSNDFPSLGRHRQNFYETLRIPPMQHYYKTVRVQKQMFRTPGNPSSLLASTVPADEIPSLYKEQERLLVERGIAEAELMKSTASPIQPSISKGTGTAKGFASNTALAGTKPADLKAAAKIHAKELKKSGVVRIDNVLTNENADHLREYVFNLRKTADEQVRNAEVKAIERFADVLLKENRCDLTIPLEDELVVDSLLWILQKTPVVQTVSSILGKEACLYELSCLISDPGSQRQVTHPDTPCNSNTDDPVLYTCFIALQDINVDMGPTTWIPYTHNIESHEQFQDETPNAFTGESPKDALLRTKPSVLGLLPKGSCAIFDSRVIHCGGSNTSNISRALFYCSFKSPKVGYPGNPGSIRRELQSKFTITTLEKELKKLQKQR</sequence>
<evidence type="ECO:0000313" key="3">
    <source>
        <dbReference type="Proteomes" id="UP000693970"/>
    </source>
</evidence>
<proteinExistence type="predicted"/>
<dbReference type="GO" id="GO:0051213">
    <property type="term" value="F:dioxygenase activity"/>
    <property type="evidence" value="ECO:0007669"/>
    <property type="project" value="UniProtKB-KW"/>
</dbReference>
<accession>A0A9K3Q0E5</accession>
<keyword evidence="2" id="KW-0223">Dioxygenase</keyword>
<keyword evidence="1" id="KW-0732">Signal</keyword>
<feature type="chain" id="PRO_5039914123" evidence="1">
    <location>
        <begin position="26"/>
        <end position="404"/>
    </location>
</feature>
<gene>
    <name evidence="2" type="ORF">IV203_026900</name>
</gene>
<keyword evidence="2" id="KW-0560">Oxidoreductase</keyword>
<dbReference type="EMBL" id="JAGRRH010000010">
    <property type="protein sequence ID" value="KAG7363539.1"/>
    <property type="molecule type" value="Genomic_DNA"/>
</dbReference>
<reference evidence="2" key="2">
    <citation type="submission" date="2021-04" db="EMBL/GenBank/DDBJ databases">
        <authorList>
            <person name="Podell S."/>
        </authorList>
    </citation>
    <scope>NUCLEOTIDE SEQUENCE</scope>
    <source>
        <strain evidence="2">Hildebrandi</strain>
    </source>
</reference>
<dbReference type="PANTHER" id="PTHR37563">
    <property type="entry name" value="PHYTANOYL-COA DIOXYGENASE FAMILY PROTEIN (AFU_ORTHOLOGUE AFUA_2G03330)"/>
    <property type="match status" value="1"/>
</dbReference>
<dbReference type="InterPro" id="IPR008775">
    <property type="entry name" value="Phytyl_CoA_dOase-like"/>
</dbReference>
<organism evidence="2 3">
    <name type="scientific">Nitzschia inconspicua</name>
    <dbReference type="NCBI Taxonomy" id="303405"/>
    <lineage>
        <taxon>Eukaryota</taxon>
        <taxon>Sar</taxon>
        <taxon>Stramenopiles</taxon>
        <taxon>Ochrophyta</taxon>
        <taxon>Bacillariophyta</taxon>
        <taxon>Bacillariophyceae</taxon>
        <taxon>Bacillariophycidae</taxon>
        <taxon>Bacillariales</taxon>
        <taxon>Bacillariaceae</taxon>
        <taxon>Nitzschia</taxon>
    </lineage>
</organism>
<name>A0A9K3Q0E5_9STRA</name>
<reference evidence="2" key="1">
    <citation type="journal article" date="2021" name="Sci. Rep.">
        <title>Diploid genomic architecture of Nitzschia inconspicua, an elite biomass production diatom.</title>
        <authorList>
            <person name="Oliver A."/>
            <person name="Podell S."/>
            <person name="Pinowska A."/>
            <person name="Traller J.C."/>
            <person name="Smith S.R."/>
            <person name="McClure R."/>
            <person name="Beliaev A."/>
            <person name="Bohutskyi P."/>
            <person name="Hill E.A."/>
            <person name="Rabines A."/>
            <person name="Zheng H."/>
            <person name="Allen L.Z."/>
            <person name="Kuo A."/>
            <person name="Grigoriev I.V."/>
            <person name="Allen A.E."/>
            <person name="Hazlebeck D."/>
            <person name="Allen E.E."/>
        </authorList>
    </citation>
    <scope>NUCLEOTIDE SEQUENCE</scope>
    <source>
        <strain evidence="2">Hildebrandi</strain>
    </source>
</reference>
<dbReference type="Pfam" id="PF05721">
    <property type="entry name" value="PhyH"/>
    <property type="match status" value="1"/>
</dbReference>
<dbReference type="InterPro" id="IPR051961">
    <property type="entry name" value="Fungal_Metabolite_Diox"/>
</dbReference>
<dbReference type="PANTHER" id="PTHR37563:SF2">
    <property type="entry name" value="PHYTANOYL-COA DIOXYGENASE FAMILY PROTEIN (AFU_ORTHOLOGUE AFUA_2G03330)"/>
    <property type="match status" value="1"/>
</dbReference>
<keyword evidence="3" id="KW-1185">Reference proteome</keyword>